<feature type="transmembrane region" description="Helical" evidence="4">
    <location>
        <begin position="87"/>
        <end position="104"/>
    </location>
</feature>
<dbReference type="Proteomes" id="UP000637423">
    <property type="component" value="Unassembled WGS sequence"/>
</dbReference>
<keyword evidence="4" id="KW-0812">Transmembrane</keyword>
<feature type="transmembrane region" description="Helical" evidence="4">
    <location>
        <begin position="160"/>
        <end position="178"/>
    </location>
</feature>
<feature type="transmembrane region" description="Helical" evidence="4">
    <location>
        <begin position="110"/>
        <end position="131"/>
    </location>
</feature>
<evidence type="ECO:0000256" key="2">
    <source>
        <dbReference type="ARBA" id="ARBA00034247"/>
    </source>
</evidence>
<dbReference type="GO" id="GO:0043709">
    <property type="term" value="P:cell adhesion involved in single-species biofilm formation"/>
    <property type="evidence" value="ECO:0007669"/>
    <property type="project" value="TreeGrafter"/>
</dbReference>
<name>A0A916UK58_9BURK</name>
<protein>
    <recommendedName>
        <fullName evidence="1">diguanylate cyclase</fullName>
        <ecNumber evidence="1">2.7.7.65</ecNumber>
    </recommendedName>
</protein>
<dbReference type="CDD" id="cd01949">
    <property type="entry name" value="GGDEF"/>
    <property type="match status" value="1"/>
</dbReference>
<dbReference type="SUPFAM" id="SSF55073">
    <property type="entry name" value="Nucleotide cyclase"/>
    <property type="match status" value="1"/>
</dbReference>
<dbReference type="Gene3D" id="3.30.70.270">
    <property type="match status" value="1"/>
</dbReference>
<comment type="catalytic activity">
    <reaction evidence="2">
        <text>2 GTP = 3',3'-c-di-GMP + 2 diphosphate</text>
        <dbReference type="Rhea" id="RHEA:24898"/>
        <dbReference type="ChEBI" id="CHEBI:33019"/>
        <dbReference type="ChEBI" id="CHEBI:37565"/>
        <dbReference type="ChEBI" id="CHEBI:58805"/>
        <dbReference type="EC" id="2.7.7.65"/>
    </reaction>
</comment>
<feature type="transmembrane region" description="Helical" evidence="4">
    <location>
        <begin position="52"/>
        <end position="71"/>
    </location>
</feature>
<feature type="domain" description="GGDEF" evidence="5">
    <location>
        <begin position="230"/>
        <end position="364"/>
    </location>
</feature>
<evidence type="ECO:0000259" key="5">
    <source>
        <dbReference type="PROSITE" id="PS50887"/>
    </source>
</evidence>
<evidence type="ECO:0000256" key="1">
    <source>
        <dbReference type="ARBA" id="ARBA00012528"/>
    </source>
</evidence>
<dbReference type="EC" id="2.7.7.65" evidence="1"/>
<dbReference type="InterPro" id="IPR029787">
    <property type="entry name" value="Nucleotide_cyclase"/>
</dbReference>
<dbReference type="InterPro" id="IPR000160">
    <property type="entry name" value="GGDEF_dom"/>
</dbReference>
<keyword evidence="4" id="KW-1133">Transmembrane helix</keyword>
<dbReference type="RefSeq" id="WP_188566274.1">
    <property type="nucleotide sequence ID" value="NZ_BMED01000002.1"/>
</dbReference>
<evidence type="ECO:0000256" key="3">
    <source>
        <dbReference type="SAM" id="MobiDB-lite"/>
    </source>
</evidence>
<dbReference type="GO" id="GO:0052621">
    <property type="term" value="F:diguanylate cyclase activity"/>
    <property type="evidence" value="ECO:0007669"/>
    <property type="project" value="UniProtKB-EC"/>
</dbReference>
<reference evidence="6" key="2">
    <citation type="submission" date="2020-09" db="EMBL/GenBank/DDBJ databases">
        <authorList>
            <person name="Sun Q."/>
            <person name="Zhou Y."/>
        </authorList>
    </citation>
    <scope>NUCLEOTIDE SEQUENCE</scope>
    <source>
        <strain evidence="6">CGMCC 1.10998</strain>
    </source>
</reference>
<evidence type="ECO:0000256" key="4">
    <source>
        <dbReference type="SAM" id="Phobius"/>
    </source>
</evidence>
<dbReference type="EMBL" id="BMED01000002">
    <property type="protein sequence ID" value="GGC75916.1"/>
    <property type="molecule type" value="Genomic_DNA"/>
</dbReference>
<feature type="transmembrane region" description="Helical" evidence="4">
    <location>
        <begin position="138"/>
        <end position="154"/>
    </location>
</feature>
<keyword evidence="4" id="KW-0472">Membrane</keyword>
<feature type="region of interest" description="Disordered" evidence="3">
    <location>
        <begin position="346"/>
        <end position="394"/>
    </location>
</feature>
<proteinExistence type="predicted"/>
<dbReference type="AlphaFoldDB" id="A0A916UK58"/>
<dbReference type="NCBIfam" id="TIGR00254">
    <property type="entry name" value="GGDEF"/>
    <property type="match status" value="1"/>
</dbReference>
<sequence length="394" mass="43819">MQAQYPEVGEEQYRSHYLNADIAQCRRVVLVAMWATLPLIYFDYALRQPGNIFYLLMAAHAAVFFYSLWLARQLPKMLKAPQLDQQMLRWVWVALAVTLAGNATRPSDYFGHYYIDIWIVAMYFVVLPLPLRLLNPPMVGFVAISLSILFLYKQAPAVSYTYNVALMLMLAAISGHTISSRTHRFRRKTLSAEQELERQASIDPLTGVANRREFMRVSDCELKRHARLGKNLSLLVLDLNHFRQINETHGYQAGEIVLVEVTRRMKRATRSYDCLARYGGEEFCVLLPEASAEDAGKIAARTKATIVAMPVSVSGKELRVSAAVGVATMLSGDTVASILKRADEELHKAKKQEMGGQEKTGSPVAAEVPSAPVDASPSPVSAASPAVERRASSI</sequence>
<organism evidence="6 7">
    <name type="scientific">Undibacterium terreum</name>
    <dbReference type="NCBI Taxonomy" id="1224302"/>
    <lineage>
        <taxon>Bacteria</taxon>
        <taxon>Pseudomonadati</taxon>
        <taxon>Pseudomonadota</taxon>
        <taxon>Betaproteobacteria</taxon>
        <taxon>Burkholderiales</taxon>
        <taxon>Oxalobacteraceae</taxon>
        <taxon>Undibacterium</taxon>
    </lineage>
</organism>
<dbReference type="PANTHER" id="PTHR45138:SF9">
    <property type="entry name" value="DIGUANYLATE CYCLASE DGCM-RELATED"/>
    <property type="match status" value="1"/>
</dbReference>
<dbReference type="Pfam" id="PF00990">
    <property type="entry name" value="GGDEF"/>
    <property type="match status" value="1"/>
</dbReference>
<feature type="compositionally biased region" description="Low complexity" evidence="3">
    <location>
        <begin position="362"/>
        <end position="386"/>
    </location>
</feature>
<evidence type="ECO:0000313" key="6">
    <source>
        <dbReference type="EMBL" id="GGC75916.1"/>
    </source>
</evidence>
<dbReference type="GO" id="GO:0005886">
    <property type="term" value="C:plasma membrane"/>
    <property type="evidence" value="ECO:0007669"/>
    <property type="project" value="TreeGrafter"/>
</dbReference>
<dbReference type="InterPro" id="IPR043128">
    <property type="entry name" value="Rev_trsase/Diguanyl_cyclase"/>
</dbReference>
<gene>
    <name evidence="6" type="ORF">GCM10011396_23950</name>
</gene>
<dbReference type="PANTHER" id="PTHR45138">
    <property type="entry name" value="REGULATORY COMPONENTS OF SENSORY TRANSDUCTION SYSTEM"/>
    <property type="match status" value="1"/>
</dbReference>
<keyword evidence="7" id="KW-1185">Reference proteome</keyword>
<accession>A0A916UK58</accession>
<dbReference type="SMART" id="SM00267">
    <property type="entry name" value="GGDEF"/>
    <property type="match status" value="1"/>
</dbReference>
<comment type="caution">
    <text evidence="6">The sequence shown here is derived from an EMBL/GenBank/DDBJ whole genome shotgun (WGS) entry which is preliminary data.</text>
</comment>
<dbReference type="InterPro" id="IPR050469">
    <property type="entry name" value="Diguanylate_Cyclase"/>
</dbReference>
<evidence type="ECO:0000313" key="7">
    <source>
        <dbReference type="Proteomes" id="UP000637423"/>
    </source>
</evidence>
<reference evidence="6" key="1">
    <citation type="journal article" date="2014" name="Int. J. Syst. Evol. Microbiol.">
        <title>Complete genome sequence of Corynebacterium casei LMG S-19264T (=DSM 44701T), isolated from a smear-ripened cheese.</title>
        <authorList>
            <consortium name="US DOE Joint Genome Institute (JGI-PGF)"/>
            <person name="Walter F."/>
            <person name="Albersmeier A."/>
            <person name="Kalinowski J."/>
            <person name="Ruckert C."/>
        </authorList>
    </citation>
    <scope>NUCLEOTIDE SEQUENCE</scope>
    <source>
        <strain evidence="6">CGMCC 1.10998</strain>
    </source>
</reference>
<dbReference type="GO" id="GO:1902201">
    <property type="term" value="P:negative regulation of bacterial-type flagellum-dependent cell motility"/>
    <property type="evidence" value="ECO:0007669"/>
    <property type="project" value="TreeGrafter"/>
</dbReference>
<feature type="transmembrane region" description="Helical" evidence="4">
    <location>
        <begin position="28"/>
        <end position="46"/>
    </location>
</feature>
<dbReference type="PROSITE" id="PS50887">
    <property type="entry name" value="GGDEF"/>
    <property type="match status" value="1"/>
</dbReference>